<keyword evidence="6" id="KW-0406">Ion transport</keyword>
<protein>
    <submittedName>
        <fullName evidence="10">ATPase</fullName>
    </submittedName>
</protein>
<evidence type="ECO:0000256" key="7">
    <source>
        <dbReference type="ARBA" id="ARBA00023136"/>
    </source>
</evidence>
<accession>W2C8Q0</accession>
<proteinExistence type="inferred from homology"/>
<dbReference type="GO" id="GO:0046961">
    <property type="term" value="F:proton-transporting ATPase activity, rotational mechanism"/>
    <property type="evidence" value="ECO:0007669"/>
    <property type="project" value="InterPro"/>
</dbReference>
<evidence type="ECO:0000256" key="6">
    <source>
        <dbReference type="ARBA" id="ARBA00023065"/>
    </source>
</evidence>
<keyword evidence="4 9" id="KW-0812">Transmembrane</keyword>
<evidence type="ECO:0000256" key="5">
    <source>
        <dbReference type="ARBA" id="ARBA00022989"/>
    </source>
</evidence>
<dbReference type="GO" id="GO:0016471">
    <property type="term" value="C:vacuolar proton-transporting V-type ATPase complex"/>
    <property type="evidence" value="ECO:0007669"/>
    <property type="project" value="TreeGrafter"/>
</dbReference>
<feature type="coiled-coil region" evidence="8">
    <location>
        <begin position="100"/>
        <end position="127"/>
    </location>
</feature>
<comment type="subcellular location">
    <subcellularLocation>
        <location evidence="1">Membrane</location>
        <topology evidence="1">Multi-pass membrane protein</topology>
    </subcellularLocation>
</comment>
<dbReference type="PANTHER" id="PTHR11629">
    <property type="entry name" value="VACUOLAR PROTON ATPASES"/>
    <property type="match status" value="1"/>
</dbReference>
<dbReference type="InterPro" id="IPR002490">
    <property type="entry name" value="V-ATPase_116kDa_su"/>
</dbReference>
<feature type="transmembrane region" description="Helical" evidence="9">
    <location>
        <begin position="454"/>
        <end position="473"/>
    </location>
</feature>
<feature type="transmembrane region" description="Helical" evidence="9">
    <location>
        <begin position="422"/>
        <end position="442"/>
    </location>
</feature>
<dbReference type="Pfam" id="PF01496">
    <property type="entry name" value="V_ATPase_I"/>
    <property type="match status" value="1"/>
</dbReference>
<evidence type="ECO:0000313" key="10">
    <source>
        <dbReference type="EMBL" id="ETK02851.1"/>
    </source>
</evidence>
<evidence type="ECO:0000313" key="11">
    <source>
        <dbReference type="Proteomes" id="UP000018837"/>
    </source>
</evidence>
<keyword evidence="5 9" id="KW-1133">Transmembrane helix</keyword>
<dbReference type="AlphaFoldDB" id="W2C8Q0"/>
<organism evidence="10 11">
    <name type="scientific">Tannerella sp. oral taxon BU063 isolate Cell 2</name>
    <dbReference type="NCBI Taxonomy" id="1411148"/>
    <lineage>
        <taxon>Bacteria</taxon>
        <taxon>Pseudomonadati</taxon>
        <taxon>Bacteroidota</taxon>
        <taxon>Bacteroidia</taxon>
        <taxon>Bacteroidales</taxon>
        <taxon>Tannerellaceae</taxon>
        <taxon>Tannerella</taxon>
    </lineage>
</organism>
<reference evidence="10 11" key="1">
    <citation type="submission" date="2013-11" db="EMBL/GenBank/DDBJ databases">
        <title>Single cell genomics of uncultured Tannerella BU063 (oral taxon 286).</title>
        <authorList>
            <person name="Beall C.J."/>
            <person name="Campbell A.G."/>
            <person name="Griffen A.L."/>
            <person name="Podar M."/>
            <person name="Leys E.J."/>
        </authorList>
    </citation>
    <scope>NUCLEOTIDE SEQUENCE [LARGE SCALE GENOMIC DNA]</scope>
    <source>
        <strain evidence="10">Cell 2</strain>
    </source>
</reference>
<feature type="transmembrane region" description="Helical" evidence="9">
    <location>
        <begin position="378"/>
        <end position="402"/>
    </location>
</feature>
<feature type="transmembrane region" description="Helical" evidence="9">
    <location>
        <begin position="338"/>
        <end position="366"/>
    </location>
</feature>
<dbReference type="Proteomes" id="UP000018837">
    <property type="component" value="Unassembled WGS sequence"/>
</dbReference>
<dbReference type="EMBL" id="AYUF01000295">
    <property type="protein sequence ID" value="ETK02851.1"/>
    <property type="molecule type" value="Genomic_DNA"/>
</dbReference>
<feature type="transmembrane region" description="Helical" evidence="9">
    <location>
        <begin position="485"/>
        <end position="503"/>
    </location>
</feature>
<comment type="similarity">
    <text evidence="2">Belongs to the V-ATPase 116 kDa subunit family.</text>
</comment>
<feature type="coiled-coil region" evidence="8">
    <location>
        <begin position="208"/>
        <end position="235"/>
    </location>
</feature>
<evidence type="ECO:0000256" key="9">
    <source>
        <dbReference type="SAM" id="Phobius"/>
    </source>
</evidence>
<feature type="transmembrane region" description="Helical" evidence="9">
    <location>
        <begin position="536"/>
        <end position="557"/>
    </location>
</feature>
<evidence type="ECO:0000256" key="2">
    <source>
        <dbReference type="ARBA" id="ARBA00009904"/>
    </source>
</evidence>
<dbReference type="PATRIC" id="fig|1411148.3.peg.218"/>
<name>W2C8Q0_9BACT</name>
<dbReference type="GO" id="GO:0007035">
    <property type="term" value="P:vacuolar acidification"/>
    <property type="evidence" value="ECO:0007669"/>
    <property type="project" value="TreeGrafter"/>
</dbReference>
<keyword evidence="3" id="KW-0813">Transport</keyword>
<sequence>MIVKMSKYAFMVYHKEYDAFLELLRSLGVVHIRETKSEKDDAGLQRLMAERKRLESEMRQLKHTQESRLEALKADAKATGNKAKVTLPIAPERPVTADEGAALLDRIDDLRDRIEKAQAAEQATEKDLATMQVWGEFDYANLRHLREAGHEVTFFSCPAARYDEAWETDFYAVPIATAQSATYFITITPVGRPIEIDAERVRMPEKDLRALRDMREAQRRQREELNAELLAVALNDYRTLEAYGRLLENEYTWDNAKVQTEREADDRLMLLEGWIPTAEAQSLESALDRGDYYCRKLEISDEDDIPIELKNNRFNRLFEPITRLYSLPNAHEFDSTPLFAPFFMLFFGICFGDGGYGLLLLLLGTLMKRKAKADMKPILSLLQCFGIATLVVGTLSGSFFGVNIAEIPALASVKRYFLTSDNIMTLSLVIGFIHVLYGKFVAAMKVKVQRGLKYSLAAFAWVFLILALALAVGLPMMNIHLPQPVIYALYGVAGVGALIAFFYNSPGKNVFLNFGSGIWATYNTASGLLGDTLSYIRLYAIGLTGSLLGGVFNTMAVDMTATMPIWVRWLPMLLILLVGHALNIGLSMVSSLVHPMRLIYVEYYKNSEFEGGGTAYAPFRKI</sequence>
<evidence type="ECO:0000256" key="1">
    <source>
        <dbReference type="ARBA" id="ARBA00004141"/>
    </source>
</evidence>
<comment type="caution">
    <text evidence="10">The sequence shown here is derived from an EMBL/GenBank/DDBJ whole genome shotgun (WGS) entry which is preliminary data.</text>
</comment>
<feature type="transmembrane region" description="Helical" evidence="9">
    <location>
        <begin position="510"/>
        <end position="530"/>
    </location>
</feature>
<dbReference type="GO" id="GO:0033179">
    <property type="term" value="C:proton-transporting V-type ATPase, V0 domain"/>
    <property type="evidence" value="ECO:0007669"/>
    <property type="project" value="InterPro"/>
</dbReference>
<gene>
    <name evidence="10" type="ORF">N425_02215</name>
</gene>
<evidence type="ECO:0000256" key="3">
    <source>
        <dbReference type="ARBA" id="ARBA00022448"/>
    </source>
</evidence>
<keyword evidence="7 9" id="KW-0472">Membrane</keyword>
<dbReference type="PANTHER" id="PTHR11629:SF63">
    <property type="entry name" value="V-TYPE PROTON ATPASE SUBUNIT A"/>
    <property type="match status" value="1"/>
</dbReference>
<feature type="transmembrane region" description="Helical" evidence="9">
    <location>
        <begin position="569"/>
        <end position="593"/>
    </location>
</feature>
<evidence type="ECO:0000256" key="4">
    <source>
        <dbReference type="ARBA" id="ARBA00022692"/>
    </source>
</evidence>
<keyword evidence="8" id="KW-0175">Coiled coil</keyword>
<dbReference type="GO" id="GO:0051117">
    <property type="term" value="F:ATPase binding"/>
    <property type="evidence" value="ECO:0007669"/>
    <property type="project" value="TreeGrafter"/>
</dbReference>
<evidence type="ECO:0000256" key="8">
    <source>
        <dbReference type="SAM" id="Coils"/>
    </source>
</evidence>